<evidence type="ECO:0000313" key="2">
    <source>
        <dbReference type="EMBL" id="SDO67051.1"/>
    </source>
</evidence>
<name>A0A1H0LGC0_9PSEU</name>
<gene>
    <name evidence="2" type="ORF">SAMN05192558_104132</name>
</gene>
<feature type="region of interest" description="Disordered" evidence="1">
    <location>
        <begin position="1"/>
        <end position="70"/>
    </location>
</feature>
<dbReference type="RefSeq" id="WP_091373324.1">
    <property type="nucleotide sequence ID" value="NZ_FNDV01000009.1"/>
</dbReference>
<dbReference type="AlphaFoldDB" id="A0A1H0LGC0"/>
<dbReference type="OrthoDB" id="3669717at2"/>
<dbReference type="Proteomes" id="UP000199651">
    <property type="component" value="Unassembled WGS sequence"/>
</dbReference>
<keyword evidence="3" id="KW-1185">Reference proteome</keyword>
<proteinExistence type="predicted"/>
<organism evidence="2 3">
    <name type="scientific">Actinokineospora alba</name>
    <dbReference type="NCBI Taxonomy" id="504798"/>
    <lineage>
        <taxon>Bacteria</taxon>
        <taxon>Bacillati</taxon>
        <taxon>Actinomycetota</taxon>
        <taxon>Actinomycetes</taxon>
        <taxon>Pseudonocardiales</taxon>
        <taxon>Pseudonocardiaceae</taxon>
        <taxon>Actinokineospora</taxon>
    </lineage>
</organism>
<protein>
    <submittedName>
        <fullName evidence="2">Uncharacterized protein</fullName>
    </submittedName>
</protein>
<evidence type="ECO:0000313" key="3">
    <source>
        <dbReference type="Proteomes" id="UP000199651"/>
    </source>
</evidence>
<dbReference type="EMBL" id="FNJB01000004">
    <property type="protein sequence ID" value="SDO67051.1"/>
    <property type="molecule type" value="Genomic_DNA"/>
</dbReference>
<feature type="region of interest" description="Disordered" evidence="1">
    <location>
        <begin position="335"/>
        <end position="360"/>
    </location>
</feature>
<sequence>MPQSDQPARRTASHGPKRRGDSTRPAGRLPGGERRPYPTAATTTRVSPAKPGSTTRGRSRGSAATPTPATVWTAGGCGIDLDAAWPTPLVEKIVAAFSAPGGRVALLPWPTSNTTSGRRRGFGVVDPDGVIRHAPDGTSGDAADGELSAALDAVEHLGRHGRVVRAAAPEESAGPVSRPFWADLIGDPTPPSAVVPTASPHGFDTVSPDADLVITSLPPADAGDRVGDVVALLAARLLRVGGILAVLTHSDWSGGELVDPTGAVVAAAQNADLLYLQHVVALHVPVRDGRFATELLPDADGSAAERRARTEHRAVVRGLPAPHTRIHSDVLVFAQPHEHEPPPASPVDPAAQAPQTGGAR</sequence>
<accession>A0A1H0LGC0</accession>
<reference evidence="3" key="1">
    <citation type="submission" date="2016-10" db="EMBL/GenBank/DDBJ databases">
        <authorList>
            <person name="Varghese N."/>
            <person name="Submissions S."/>
        </authorList>
    </citation>
    <scope>NUCLEOTIDE SEQUENCE [LARGE SCALE GENOMIC DNA]</scope>
    <source>
        <strain evidence="3">IBRC-M 10655</strain>
    </source>
</reference>
<evidence type="ECO:0000256" key="1">
    <source>
        <dbReference type="SAM" id="MobiDB-lite"/>
    </source>
</evidence>